<dbReference type="Gene3D" id="3.90.550.10">
    <property type="entry name" value="Spore Coat Polysaccharide Biosynthesis Protein SpsA, Chain A"/>
    <property type="match status" value="1"/>
</dbReference>
<dbReference type="EMBL" id="CACVAS010000142">
    <property type="protein sequence ID" value="CAA6826010.1"/>
    <property type="molecule type" value="Genomic_DNA"/>
</dbReference>
<dbReference type="InterPro" id="IPR029044">
    <property type="entry name" value="Nucleotide-diphossugar_trans"/>
</dbReference>
<dbReference type="InterPro" id="IPR001173">
    <property type="entry name" value="Glyco_trans_2-like"/>
</dbReference>
<accession>A0A6S6U9N1</accession>
<dbReference type="SUPFAM" id="SSF53448">
    <property type="entry name" value="Nucleotide-diphospho-sugar transferases"/>
    <property type="match status" value="1"/>
</dbReference>
<proteinExistence type="inferred from homology"/>
<dbReference type="PANTHER" id="PTHR43630:SF2">
    <property type="entry name" value="GLYCOSYLTRANSFERASE"/>
    <property type="match status" value="1"/>
</dbReference>
<feature type="domain" description="Glycosyltransferase 2-like" evidence="2">
    <location>
        <begin position="6"/>
        <end position="138"/>
    </location>
</feature>
<evidence type="ECO:0000256" key="1">
    <source>
        <dbReference type="ARBA" id="ARBA00038494"/>
    </source>
</evidence>
<keyword evidence="3" id="KW-0808">Transferase</keyword>
<evidence type="ECO:0000259" key="2">
    <source>
        <dbReference type="Pfam" id="PF00535"/>
    </source>
</evidence>
<dbReference type="GO" id="GO:0016740">
    <property type="term" value="F:transferase activity"/>
    <property type="evidence" value="ECO:0007669"/>
    <property type="project" value="UniProtKB-KW"/>
</dbReference>
<protein>
    <submittedName>
        <fullName evidence="3">Glycosyl transferase, family 2</fullName>
    </submittedName>
</protein>
<organism evidence="3">
    <name type="scientific">uncultured Sulfurovum sp</name>
    <dbReference type="NCBI Taxonomy" id="269237"/>
    <lineage>
        <taxon>Bacteria</taxon>
        <taxon>Pseudomonadati</taxon>
        <taxon>Campylobacterota</taxon>
        <taxon>Epsilonproteobacteria</taxon>
        <taxon>Campylobacterales</taxon>
        <taxon>Sulfurovaceae</taxon>
        <taxon>Sulfurovum</taxon>
        <taxon>environmental samples</taxon>
    </lineage>
</organism>
<reference evidence="3" key="1">
    <citation type="submission" date="2020-01" db="EMBL/GenBank/DDBJ databases">
        <authorList>
            <person name="Meier V. D."/>
            <person name="Meier V D."/>
        </authorList>
    </citation>
    <scope>NUCLEOTIDE SEQUENCE</scope>
    <source>
        <strain evidence="3">HLG_WM_MAG_01</strain>
    </source>
</reference>
<dbReference type="CDD" id="cd02511">
    <property type="entry name" value="Beta4Glucosyltransferase"/>
    <property type="match status" value="1"/>
</dbReference>
<sequence length="302" mass="36621">MKKDISVIILTLNEEKHIKRCIESLKPFVKEIFIVDSFSTDKTIEIAEALGAKVYQNKWPNNHAIQFQWGLDNCPIETEWVMKMDSDEYIEPELASEIPKRLENLEDNISGIYLKRKVFFMDKWIRWGAFYPHVLLRIWRKDDGRMEQRWMDEHIVLSKGKTILIDKADIVDHSKNSFTWWIDKHNNYATREMIDLKNMKYKFMPADNSLKENNDPQAKMKRLVKEKIYSRLPLGTRPFIYFFYRYFLRLGFLDGFRGFVWHFMQGWWYRMLVDVKCYEFERKLKNYDDIKVMIEKEYGVKV</sequence>
<dbReference type="AlphaFoldDB" id="A0A6S6U9N1"/>
<comment type="similarity">
    <text evidence="1">Belongs to the glycosyltransferase 2 family. WaaE/KdtX subfamily.</text>
</comment>
<gene>
    <name evidence="3" type="ORF">HELGO_WM24847</name>
</gene>
<name>A0A6S6U9N1_9BACT</name>
<dbReference type="PANTHER" id="PTHR43630">
    <property type="entry name" value="POLY-BETA-1,6-N-ACETYL-D-GLUCOSAMINE SYNTHASE"/>
    <property type="match status" value="1"/>
</dbReference>
<evidence type="ECO:0000313" key="3">
    <source>
        <dbReference type="EMBL" id="CAA6826010.1"/>
    </source>
</evidence>
<dbReference type="Pfam" id="PF00535">
    <property type="entry name" value="Glycos_transf_2"/>
    <property type="match status" value="1"/>
</dbReference>